<reference evidence="6" key="1">
    <citation type="submission" date="2009-11" db="EMBL/GenBank/DDBJ databases">
        <authorList>
            <consortium name="The Broad Institute Genome Sequencing Platform"/>
            <person name="Ward D."/>
            <person name="Feldgarden M."/>
            <person name="Earl A."/>
            <person name="Young S.K."/>
            <person name="Zeng Q."/>
            <person name="Koehrsen M."/>
            <person name="Alvarado L."/>
            <person name="Berlin A."/>
            <person name="Bochicchio J."/>
            <person name="Borenstein D."/>
            <person name="Chapman S.B."/>
            <person name="Chen Z."/>
            <person name="Engels R."/>
            <person name="Freedman E."/>
            <person name="Gellesch M."/>
            <person name="Goldberg J."/>
            <person name="Griggs A."/>
            <person name="Gujja S."/>
            <person name="Heilman E."/>
            <person name="Heiman D."/>
            <person name="Hepburn T."/>
            <person name="Howarth C."/>
            <person name="Jen D."/>
            <person name="Larson L."/>
            <person name="Lewis B."/>
            <person name="Mehta T."/>
            <person name="Park D."/>
            <person name="Pearson M."/>
            <person name="Roberts A."/>
            <person name="Saif S."/>
            <person name="Shea T."/>
            <person name="Shenoy N."/>
            <person name="Sisk P."/>
            <person name="Stolte C."/>
            <person name="Sykes S."/>
            <person name="Thomson T."/>
            <person name="Walk T."/>
            <person name="White J."/>
            <person name="Yandava C."/>
            <person name="Izard J."/>
            <person name="Baranova O.V."/>
            <person name="Blanton J.M."/>
            <person name="Tanner A.C."/>
            <person name="Dewhirst F.E."/>
            <person name="Haas B."/>
            <person name="Nusbaum C."/>
            <person name="Birren B."/>
        </authorList>
    </citation>
    <scope>NUCLEOTIDE SEQUENCE [LARGE SCALE GENOMIC DNA]</scope>
    <source>
        <strain evidence="6">1-1 BBBD Race 1</strain>
    </source>
</reference>
<comment type="subcellular location">
    <subcellularLocation>
        <location evidence="1">Mitochondrion membrane</location>
        <topology evidence="1">Multi-pass membrane protein</topology>
    </subcellularLocation>
</comment>
<keyword evidence="5" id="KW-0472">Membrane</keyword>
<reference evidence="7" key="4">
    <citation type="submission" date="2025-05" db="UniProtKB">
        <authorList>
            <consortium name="EnsemblFungi"/>
        </authorList>
    </citation>
    <scope>IDENTIFICATION</scope>
    <source>
        <strain evidence="7">isolate 1-1 / race 1 (BBBD)</strain>
    </source>
</reference>
<dbReference type="InterPro" id="IPR013946">
    <property type="entry name" value="NCA2-like"/>
</dbReference>
<keyword evidence="4" id="KW-0496">Mitochondrion</keyword>
<dbReference type="EMBL" id="ADAS02000038">
    <property type="protein sequence ID" value="OAV94607.1"/>
    <property type="molecule type" value="Genomic_DNA"/>
</dbReference>
<evidence type="ECO:0000313" key="7">
    <source>
        <dbReference type="EnsemblFungi" id="PTTG_26936-t43_1-p1"/>
    </source>
</evidence>
<keyword evidence="2" id="KW-0812">Transmembrane</keyword>
<evidence type="ECO:0000313" key="6">
    <source>
        <dbReference type="EMBL" id="OAV94607.1"/>
    </source>
</evidence>
<dbReference type="PANTHER" id="PTHR28234">
    <property type="entry name" value="NUCLEAR CONTROL OF ATPASE PROTEIN 2"/>
    <property type="match status" value="1"/>
</dbReference>
<dbReference type="GO" id="GO:0005741">
    <property type="term" value="C:mitochondrial outer membrane"/>
    <property type="evidence" value="ECO:0007669"/>
    <property type="project" value="TreeGrafter"/>
</dbReference>
<evidence type="ECO:0000256" key="5">
    <source>
        <dbReference type="ARBA" id="ARBA00023136"/>
    </source>
</evidence>
<proteinExistence type="predicted"/>
<dbReference type="Pfam" id="PF08637">
    <property type="entry name" value="NCA2"/>
    <property type="match status" value="1"/>
</dbReference>
<protein>
    <recommendedName>
        <fullName evidence="9">Nuclear control of ATPase protein 2</fullName>
    </recommendedName>
</protein>
<evidence type="ECO:0000256" key="2">
    <source>
        <dbReference type="ARBA" id="ARBA00022692"/>
    </source>
</evidence>
<name>A0A180GP67_PUCT1</name>
<organism evidence="6">
    <name type="scientific">Puccinia triticina (isolate 1-1 / race 1 (BBBD))</name>
    <name type="common">Brown leaf rust fungus</name>
    <dbReference type="NCBI Taxonomy" id="630390"/>
    <lineage>
        <taxon>Eukaryota</taxon>
        <taxon>Fungi</taxon>
        <taxon>Dikarya</taxon>
        <taxon>Basidiomycota</taxon>
        <taxon>Pucciniomycotina</taxon>
        <taxon>Pucciniomycetes</taxon>
        <taxon>Pucciniales</taxon>
        <taxon>Pucciniaceae</taxon>
        <taxon>Puccinia</taxon>
    </lineage>
</organism>
<reference evidence="6" key="2">
    <citation type="submission" date="2016-05" db="EMBL/GenBank/DDBJ databases">
        <title>Comparative analysis highlights variable genome content of wheat rusts and divergence of the mating loci.</title>
        <authorList>
            <person name="Cuomo C.A."/>
            <person name="Bakkeren G."/>
            <person name="Szabo L."/>
            <person name="Khalil H."/>
            <person name="Joly D."/>
            <person name="Goldberg J."/>
            <person name="Young S."/>
            <person name="Zeng Q."/>
            <person name="Fellers J."/>
        </authorList>
    </citation>
    <scope>NUCLEOTIDE SEQUENCE [LARGE SCALE GENOMIC DNA]</scope>
    <source>
        <strain evidence="6">1-1 BBBD Race 1</strain>
    </source>
</reference>
<keyword evidence="8" id="KW-1185">Reference proteome</keyword>
<dbReference type="Proteomes" id="UP000005240">
    <property type="component" value="Unassembled WGS sequence"/>
</dbReference>
<keyword evidence="3" id="KW-1133">Transmembrane helix</keyword>
<accession>A0A180GP67</accession>
<dbReference type="STRING" id="630390.A0A180GP67"/>
<gene>
    <name evidence="6" type="ORF">PTTG_26936</name>
</gene>
<evidence type="ECO:0000256" key="1">
    <source>
        <dbReference type="ARBA" id="ARBA00004225"/>
    </source>
</evidence>
<evidence type="ECO:0000313" key="8">
    <source>
        <dbReference type="Proteomes" id="UP000005240"/>
    </source>
</evidence>
<reference evidence="7 8" key="3">
    <citation type="journal article" date="2017" name="G3 (Bethesda)">
        <title>Comparative analysis highlights variable genome content of wheat rusts and divergence of the mating loci.</title>
        <authorList>
            <person name="Cuomo C.A."/>
            <person name="Bakkeren G."/>
            <person name="Khalil H.B."/>
            <person name="Panwar V."/>
            <person name="Joly D."/>
            <person name="Linning R."/>
            <person name="Sakthikumar S."/>
            <person name="Song X."/>
            <person name="Adiconis X."/>
            <person name="Fan L."/>
            <person name="Goldberg J.M."/>
            <person name="Levin J.Z."/>
            <person name="Young S."/>
            <person name="Zeng Q."/>
            <person name="Anikster Y."/>
            <person name="Bruce M."/>
            <person name="Wang M."/>
            <person name="Yin C."/>
            <person name="McCallum B."/>
            <person name="Szabo L.J."/>
            <person name="Hulbert S."/>
            <person name="Chen X."/>
            <person name="Fellers J.P."/>
        </authorList>
    </citation>
    <scope>NUCLEOTIDE SEQUENCE</scope>
    <source>
        <strain evidence="7">isolate 1-1 / race 1 (BBBD)</strain>
        <strain evidence="8">Isolate 1-1 / race 1 (BBBD)</strain>
    </source>
</reference>
<evidence type="ECO:0000256" key="4">
    <source>
        <dbReference type="ARBA" id="ARBA00023128"/>
    </source>
</evidence>
<evidence type="ECO:0008006" key="9">
    <source>
        <dbReference type="Google" id="ProtNLM"/>
    </source>
</evidence>
<evidence type="ECO:0000256" key="3">
    <source>
        <dbReference type="ARBA" id="ARBA00022989"/>
    </source>
</evidence>
<dbReference type="EnsemblFungi" id="PTTG_26936-t43_1">
    <property type="protein sequence ID" value="PTTG_26936-t43_1-p1"/>
    <property type="gene ID" value="PTTG_26936"/>
</dbReference>
<sequence length="675" mass="75475">MRLSRVHTGAMMSSFASDRSSELALQLNCSPGLLSHPTRQPGVAANLKQLVLSSSKQPASAAEAQSKLPALLGVVDLRDQFNRTSVPNKQLLAALEALVISGDGSEGPEAGPAEIRSILLIQIVLRSYSTLFDSLCHQSFRLKDQIEYWSTVENNRLSTVYYLVQSIPSRSIELAAQIWARTRRAIDQLREDDHNRHRPSTWARQLYHQTWARPHQPISISSFFPILSTNTSGLLNSPAHSIQFLSTLSPILLTRQEARVKRQALELVHAELAEKIGCLVNGLHNLEDEAQRPADSDVALSDLVSKMVLVTSELDSQAEKPTDGYQPTDMVEQLHQLLSNHLPNYPDNLKIRISPLSPPGFFARNWPWLVSLPVLSYALSSLACSYRSKILDGFRYAKDTLKGFISGWVIRPVDDILQTLRAGQEGTLAIMTKDSLAPELDSLERMVVEFGRDKLKWSDEELSKLSERVKEGNLTSVLKVWEQEIKAPIRSAIAGSLIRVLLIQIQKLKVDLSLAMDGIQSVLRSQSLTFGAIGVAPSMLICFMFGKLFGSLIRQRIGVVGKGTKAVRKEVRIAMRRMERTLLLITSNPSADSAHPTAKSHSNNPERTLGLLFLDLHLLRYFVHSPHFPRRESSEAIQHEFLADIKDLESYQLSWKTKAKLAKRFVKQWGFLVGI</sequence>
<dbReference type="VEuPathDB" id="FungiDB:PTTG_26936"/>
<dbReference type="PANTHER" id="PTHR28234:SF1">
    <property type="entry name" value="NUCLEAR CONTROL OF ATPASE PROTEIN 2"/>
    <property type="match status" value="1"/>
</dbReference>
<dbReference type="OrthoDB" id="413313at2759"/>
<dbReference type="AlphaFoldDB" id="A0A180GP67"/>